<evidence type="ECO:0000256" key="1">
    <source>
        <dbReference type="ARBA" id="ARBA00022741"/>
    </source>
</evidence>
<dbReference type="Pfam" id="PF02626">
    <property type="entry name" value="CT_A_B"/>
    <property type="match status" value="1"/>
</dbReference>
<feature type="domain" description="Carboxyltransferase" evidence="5">
    <location>
        <begin position="27"/>
        <end position="283"/>
    </location>
</feature>
<feature type="region of interest" description="Disordered" evidence="4">
    <location>
        <begin position="157"/>
        <end position="181"/>
    </location>
</feature>
<evidence type="ECO:0000313" key="7">
    <source>
        <dbReference type="Proteomes" id="UP000640489"/>
    </source>
</evidence>
<dbReference type="InterPro" id="IPR052708">
    <property type="entry name" value="PxpC"/>
</dbReference>
<dbReference type="SMART" id="SM00797">
    <property type="entry name" value="AHS2"/>
    <property type="match status" value="1"/>
</dbReference>
<organism evidence="6 7">
    <name type="scientific">Nocardioides islandensis</name>
    <dbReference type="NCBI Taxonomy" id="433663"/>
    <lineage>
        <taxon>Bacteria</taxon>
        <taxon>Bacillati</taxon>
        <taxon>Actinomycetota</taxon>
        <taxon>Actinomycetes</taxon>
        <taxon>Propionibacteriales</taxon>
        <taxon>Nocardioidaceae</taxon>
        <taxon>Nocardioides</taxon>
    </lineage>
</organism>
<reference evidence="6" key="1">
    <citation type="submission" date="2020-11" db="EMBL/GenBank/DDBJ databases">
        <title>Nocardioides sp. nov., isolated from Soil of Cynanchum wilfordii Hemsley rhizosphere.</title>
        <authorList>
            <person name="Lee J.-S."/>
            <person name="Suh M.K."/>
            <person name="Kim J.-S."/>
        </authorList>
    </citation>
    <scope>NUCLEOTIDE SEQUENCE</scope>
    <source>
        <strain evidence="6">KCTC 19275</strain>
    </source>
</reference>
<sequence>MMARALTVVDAGPLTTVQDAGRPGLAHLGVPRSGFLDDHAARLANRLVGNEPGAALLETTLGGVTLRTGEAVTVAVTGAVADVLVDGRGAPWSEPLSVPAGAVLAVGPARSGVRTYVAVAGGIEVDPVLGSRSTDTLSGLGPPVVADGDVLPVGAGRRPRPADVPRLPAVDGPLRVTPGPRESWVEGGVRRLAEAGWTVAADSNRVALRLHGEPLQRAVEGELPSEGLVLGAVQVPPDGQPLVFLADHPTTGGYPVVGVLHPDDLWRCAQLRPGEPVSLRQVAG</sequence>
<name>A0A930VH90_9ACTN</name>
<dbReference type="Proteomes" id="UP000640489">
    <property type="component" value="Unassembled WGS sequence"/>
</dbReference>
<dbReference type="InterPro" id="IPR003778">
    <property type="entry name" value="CT_A_B"/>
</dbReference>
<dbReference type="AlphaFoldDB" id="A0A930VH90"/>
<keyword evidence="2" id="KW-0378">Hydrolase</keyword>
<dbReference type="EMBL" id="JADKPN010000006">
    <property type="protein sequence ID" value="MBF4763900.1"/>
    <property type="molecule type" value="Genomic_DNA"/>
</dbReference>
<dbReference type="NCBIfam" id="TIGR00724">
    <property type="entry name" value="urea_amlyse_rel"/>
    <property type="match status" value="1"/>
</dbReference>
<comment type="caution">
    <text evidence="6">The sequence shown here is derived from an EMBL/GenBank/DDBJ whole genome shotgun (WGS) entry which is preliminary data.</text>
</comment>
<dbReference type="SUPFAM" id="SSF50891">
    <property type="entry name" value="Cyclophilin-like"/>
    <property type="match status" value="1"/>
</dbReference>
<accession>A0A930VH90</accession>
<evidence type="ECO:0000256" key="2">
    <source>
        <dbReference type="ARBA" id="ARBA00022801"/>
    </source>
</evidence>
<evidence type="ECO:0000256" key="3">
    <source>
        <dbReference type="ARBA" id="ARBA00022840"/>
    </source>
</evidence>
<dbReference type="Gene3D" id="2.40.100.10">
    <property type="entry name" value="Cyclophilin-like"/>
    <property type="match status" value="1"/>
</dbReference>
<protein>
    <submittedName>
        <fullName evidence="6">Biotin-dependent carboxyltransferase family protein</fullName>
    </submittedName>
</protein>
<evidence type="ECO:0000259" key="5">
    <source>
        <dbReference type="SMART" id="SM00797"/>
    </source>
</evidence>
<evidence type="ECO:0000256" key="4">
    <source>
        <dbReference type="SAM" id="MobiDB-lite"/>
    </source>
</evidence>
<dbReference type="InterPro" id="IPR029000">
    <property type="entry name" value="Cyclophilin-like_dom_sf"/>
</dbReference>
<evidence type="ECO:0000313" key="6">
    <source>
        <dbReference type="EMBL" id="MBF4763900.1"/>
    </source>
</evidence>
<dbReference type="PANTHER" id="PTHR43309">
    <property type="entry name" value="5-OXOPROLINASE SUBUNIT C"/>
    <property type="match status" value="1"/>
</dbReference>
<gene>
    <name evidence="6" type="ORF">ISU07_12255</name>
</gene>
<dbReference type="PANTHER" id="PTHR43309:SF3">
    <property type="entry name" value="5-OXOPROLINASE SUBUNIT C"/>
    <property type="match status" value="1"/>
</dbReference>
<proteinExistence type="predicted"/>
<dbReference type="GO" id="GO:0005524">
    <property type="term" value="F:ATP binding"/>
    <property type="evidence" value="ECO:0007669"/>
    <property type="project" value="UniProtKB-KW"/>
</dbReference>
<keyword evidence="7" id="KW-1185">Reference proteome</keyword>
<dbReference type="GO" id="GO:0016787">
    <property type="term" value="F:hydrolase activity"/>
    <property type="evidence" value="ECO:0007669"/>
    <property type="project" value="UniProtKB-KW"/>
</dbReference>
<keyword evidence="1" id="KW-0547">Nucleotide-binding</keyword>
<keyword evidence="3" id="KW-0067">ATP-binding</keyword>